<keyword evidence="2" id="KW-0805">Transcription regulation</keyword>
<dbReference type="GO" id="GO:0006351">
    <property type="term" value="P:DNA-templated transcription"/>
    <property type="evidence" value="ECO:0007669"/>
    <property type="project" value="TreeGrafter"/>
</dbReference>
<dbReference type="AlphaFoldDB" id="A0A381XUT5"/>
<comment type="similarity">
    <text evidence="1">Belongs to the LysR transcriptional regulatory family.</text>
</comment>
<evidence type="ECO:0000313" key="7">
    <source>
        <dbReference type="EMBL" id="SVA68576.1"/>
    </source>
</evidence>
<organism evidence="7">
    <name type="scientific">marine metagenome</name>
    <dbReference type="NCBI Taxonomy" id="408172"/>
    <lineage>
        <taxon>unclassified sequences</taxon>
        <taxon>metagenomes</taxon>
        <taxon>ecological metagenomes</taxon>
    </lineage>
</organism>
<dbReference type="PRINTS" id="PR00039">
    <property type="entry name" value="HTHLYSR"/>
</dbReference>
<dbReference type="SUPFAM" id="SSF53850">
    <property type="entry name" value="Periplasmic binding protein-like II"/>
    <property type="match status" value="1"/>
</dbReference>
<dbReference type="CDD" id="cd08432">
    <property type="entry name" value="PBP2_GcdR_TrpI_HvrB_AmpR_like"/>
    <property type="match status" value="1"/>
</dbReference>
<sequence>MPPLNALKAFEAAGRHLSFTRAAEELHVTPAAISHQIKALERDLEAKLFRRMNRSLQLTDAGQACLPGLREGFDSIAVAVDRIRSKTDWNILTISAPAAFGARWLVPRIVDFRTAHPNIQVRIDPAIRLMDPVRDGIDVVIEFSQGDYPGRQVQHLFDQAVYPVCSPRLLSGERPLRSPADLREHTLIHFDSPAGDPGWPNWQSWLRAYSVAEIDPNRGPHFTSPNFTMQAILAGHGVALMAELVVENELAAGTLVRPFELPYPASFSYSALTTSAGSSNEPVGLFCDWLAREAARYVREREARIHEERPTPPVTGVTGDSPGRLPPIQRSGEAA</sequence>
<accession>A0A381XUT5</accession>
<dbReference type="FunFam" id="1.10.10.10:FF:000038">
    <property type="entry name" value="Glycine cleavage system transcriptional activator"/>
    <property type="match status" value="1"/>
</dbReference>
<dbReference type="Gene3D" id="3.40.190.10">
    <property type="entry name" value="Periplasmic binding protein-like II"/>
    <property type="match status" value="2"/>
</dbReference>
<dbReference type="InterPro" id="IPR058163">
    <property type="entry name" value="LysR-type_TF_proteobact-type"/>
</dbReference>
<keyword evidence="4" id="KW-0804">Transcription</keyword>
<dbReference type="Gene3D" id="1.10.10.10">
    <property type="entry name" value="Winged helix-like DNA-binding domain superfamily/Winged helix DNA-binding domain"/>
    <property type="match status" value="1"/>
</dbReference>
<reference evidence="7" key="1">
    <citation type="submission" date="2018-05" db="EMBL/GenBank/DDBJ databases">
        <authorList>
            <person name="Lanie J.A."/>
            <person name="Ng W.-L."/>
            <person name="Kazmierczak K.M."/>
            <person name="Andrzejewski T.M."/>
            <person name="Davidsen T.M."/>
            <person name="Wayne K.J."/>
            <person name="Tettelin H."/>
            <person name="Glass J.I."/>
            <person name="Rusch D."/>
            <person name="Podicherti R."/>
            <person name="Tsui H.-C.T."/>
            <person name="Winkler M.E."/>
        </authorList>
    </citation>
    <scope>NUCLEOTIDE SEQUENCE</scope>
</reference>
<evidence type="ECO:0000259" key="6">
    <source>
        <dbReference type="PROSITE" id="PS50931"/>
    </source>
</evidence>
<dbReference type="InterPro" id="IPR036388">
    <property type="entry name" value="WH-like_DNA-bd_sf"/>
</dbReference>
<protein>
    <recommendedName>
        <fullName evidence="6">HTH lysR-type domain-containing protein</fullName>
    </recommendedName>
</protein>
<dbReference type="EMBL" id="UINC01016477">
    <property type="protein sequence ID" value="SVA68576.1"/>
    <property type="molecule type" value="Genomic_DNA"/>
</dbReference>
<dbReference type="GO" id="GO:0003700">
    <property type="term" value="F:DNA-binding transcription factor activity"/>
    <property type="evidence" value="ECO:0007669"/>
    <property type="project" value="InterPro"/>
</dbReference>
<keyword evidence="3" id="KW-0238">DNA-binding</keyword>
<dbReference type="Pfam" id="PF00126">
    <property type="entry name" value="HTH_1"/>
    <property type="match status" value="1"/>
</dbReference>
<evidence type="ECO:0000256" key="4">
    <source>
        <dbReference type="ARBA" id="ARBA00023163"/>
    </source>
</evidence>
<dbReference type="InterPro" id="IPR036390">
    <property type="entry name" value="WH_DNA-bd_sf"/>
</dbReference>
<proteinExistence type="inferred from homology"/>
<feature type="domain" description="HTH lysR-type" evidence="6">
    <location>
        <begin position="2"/>
        <end position="59"/>
    </location>
</feature>
<dbReference type="InterPro" id="IPR000847">
    <property type="entry name" value="LysR_HTH_N"/>
</dbReference>
<dbReference type="Pfam" id="PF03466">
    <property type="entry name" value="LysR_substrate"/>
    <property type="match status" value="1"/>
</dbReference>
<dbReference type="PROSITE" id="PS50931">
    <property type="entry name" value="HTH_LYSR"/>
    <property type="match status" value="1"/>
</dbReference>
<dbReference type="PANTHER" id="PTHR30537:SF26">
    <property type="entry name" value="GLYCINE CLEAVAGE SYSTEM TRANSCRIPTIONAL ACTIVATOR"/>
    <property type="match status" value="1"/>
</dbReference>
<dbReference type="PANTHER" id="PTHR30537">
    <property type="entry name" value="HTH-TYPE TRANSCRIPTIONAL REGULATOR"/>
    <property type="match status" value="1"/>
</dbReference>
<gene>
    <name evidence="7" type="ORF">METZ01_LOCUS121430</name>
</gene>
<evidence type="ECO:0000256" key="5">
    <source>
        <dbReference type="SAM" id="MobiDB-lite"/>
    </source>
</evidence>
<dbReference type="InterPro" id="IPR005119">
    <property type="entry name" value="LysR_subst-bd"/>
</dbReference>
<evidence type="ECO:0000256" key="1">
    <source>
        <dbReference type="ARBA" id="ARBA00009437"/>
    </source>
</evidence>
<dbReference type="SUPFAM" id="SSF46785">
    <property type="entry name" value="Winged helix' DNA-binding domain"/>
    <property type="match status" value="1"/>
</dbReference>
<dbReference type="GO" id="GO:0043565">
    <property type="term" value="F:sequence-specific DNA binding"/>
    <property type="evidence" value="ECO:0007669"/>
    <property type="project" value="TreeGrafter"/>
</dbReference>
<evidence type="ECO:0000256" key="3">
    <source>
        <dbReference type="ARBA" id="ARBA00023125"/>
    </source>
</evidence>
<evidence type="ECO:0000256" key="2">
    <source>
        <dbReference type="ARBA" id="ARBA00023015"/>
    </source>
</evidence>
<name>A0A381XUT5_9ZZZZ</name>
<feature type="region of interest" description="Disordered" evidence="5">
    <location>
        <begin position="304"/>
        <end position="335"/>
    </location>
</feature>
<dbReference type="NCBIfam" id="NF008352">
    <property type="entry name" value="PRK11139.1"/>
    <property type="match status" value="1"/>
</dbReference>